<dbReference type="GO" id="GO:0046933">
    <property type="term" value="F:proton-transporting ATP synthase activity, rotational mechanism"/>
    <property type="evidence" value="ECO:0007669"/>
    <property type="project" value="TreeGrafter"/>
</dbReference>
<evidence type="ECO:0000256" key="4">
    <source>
        <dbReference type="ARBA" id="ARBA00022547"/>
    </source>
</evidence>
<sequence>MMYSDLFSSLDGMRSSVFWLMPLLIMLTLWTSKSWLSSVQSASWNMLYGIWGDKKLNRFNFLRLMMGSLFLFLLINNLLGLTPYNYTFTSNLFLVSAIAVMFWLMLLASGCLYNVMKTVAHLAPSGAPMILLPFLVLIETTSIMIRPLTLTVRMIANISAGHIVLGLMANASTALLSKFFVLGLISSMIAYTMFEFFVSVIQAYIFTLLITLYNNEHPCSYSLNQEESI</sequence>
<dbReference type="Pfam" id="PF00119">
    <property type="entry name" value="ATP-synt_A"/>
    <property type="match status" value="1"/>
</dbReference>
<feature type="transmembrane region" description="Helical" evidence="12">
    <location>
        <begin position="154"/>
        <end position="176"/>
    </location>
</feature>
<dbReference type="InterPro" id="IPR000568">
    <property type="entry name" value="ATP_synth_F0_asu"/>
</dbReference>
<reference evidence="13" key="2">
    <citation type="submission" date="2015-03" db="EMBL/GenBank/DDBJ databases">
        <authorList>
            <person name="Murphy D."/>
        </authorList>
    </citation>
    <scope>NUCLEOTIDE SEQUENCE</scope>
</reference>
<protein>
    <recommendedName>
        <fullName evidence="11">ATP synthase subunit a</fullName>
    </recommendedName>
</protein>
<gene>
    <name evidence="13" type="primary">ATP6</name>
</gene>
<evidence type="ECO:0000256" key="11">
    <source>
        <dbReference type="RuleBase" id="RU004450"/>
    </source>
</evidence>
<dbReference type="InterPro" id="IPR035908">
    <property type="entry name" value="F0_ATP_A_sf"/>
</dbReference>
<dbReference type="PRINTS" id="PR00123">
    <property type="entry name" value="ATPASEA"/>
</dbReference>
<evidence type="ECO:0000313" key="13">
    <source>
        <dbReference type="EMBL" id="AKP55340.1"/>
    </source>
</evidence>
<reference evidence="13" key="1">
    <citation type="journal article" date="2015" name="Mitochondrial DNA">
        <title>Mitochondrial genome sequences of landsnails Aegista diversifamilia and Dolicheulota formosensis (Gastropoda: Pulmonata: Stylommatophora).</title>
        <authorList>
            <person name="Huang C.W."/>
            <person name="Lin S.M."/>
            <person name="Wu W.L."/>
        </authorList>
    </citation>
    <scope>NUCLEOTIDE SEQUENCE</scope>
</reference>
<keyword evidence="4" id="KW-0138">CF(0)</keyword>
<dbReference type="InterPro" id="IPR045083">
    <property type="entry name" value="ATP_synth_F0_asu_bact/mt"/>
</dbReference>
<evidence type="ECO:0000256" key="10">
    <source>
        <dbReference type="ARBA" id="ARBA00023310"/>
    </source>
</evidence>
<dbReference type="Gene3D" id="1.20.120.220">
    <property type="entry name" value="ATP synthase, F0 complex, subunit A"/>
    <property type="match status" value="1"/>
</dbReference>
<dbReference type="PANTHER" id="PTHR11410:SF0">
    <property type="entry name" value="ATP SYNTHASE SUBUNIT A"/>
    <property type="match status" value="1"/>
</dbReference>
<dbReference type="RefSeq" id="YP_009159097.1">
    <property type="nucleotide sequence ID" value="NC_027584.1"/>
</dbReference>
<feature type="transmembrane region" description="Helical" evidence="12">
    <location>
        <begin position="127"/>
        <end position="148"/>
    </location>
</feature>
<proteinExistence type="inferred from homology"/>
<geneLocation type="mitochondrion" evidence="13"/>
<dbReference type="GO" id="GO:0045259">
    <property type="term" value="C:proton-transporting ATP synthase complex"/>
    <property type="evidence" value="ECO:0007669"/>
    <property type="project" value="UniProtKB-KW"/>
</dbReference>
<keyword evidence="6" id="KW-0375">Hydrogen ion transport</keyword>
<dbReference type="NCBIfam" id="TIGR01131">
    <property type="entry name" value="ATP_synt_6_or_A"/>
    <property type="match status" value="1"/>
</dbReference>
<keyword evidence="7 12" id="KW-1133">Transmembrane helix</keyword>
<keyword evidence="13" id="KW-0496">Mitochondrion</keyword>
<evidence type="ECO:0000256" key="5">
    <source>
        <dbReference type="ARBA" id="ARBA00022692"/>
    </source>
</evidence>
<dbReference type="PANTHER" id="PTHR11410">
    <property type="entry name" value="ATP SYNTHASE SUBUNIT A"/>
    <property type="match status" value="1"/>
</dbReference>
<evidence type="ECO:0000256" key="1">
    <source>
        <dbReference type="ARBA" id="ARBA00004141"/>
    </source>
</evidence>
<feature type="transmembrane region" description="Helical" evidence="12">
    <location>
        <begin position="92"/>
        <end position="115"/>
    </location>
</feature>
<keyword evidence="8" id="KW-0406">Ion transport</keyword>
<comment type="subcellular location">
    <subcellularLocation>
        <location evidence="1">Membrane</location>
        <topology evidence="1">Multi-pass membrane protein</topology>
    </subcellularLocation>
    <subcellularLocation>
        <location evidence="11">Mitochondrion inner membrane</location>
        <topology evidence="11">Multi-pass membrane protein</topology>
    </subcellularLocation>
</comment>
<feature type="transmembrane region" description="Helical" evidence="12">
    <location>
        <begin position="61"/>
        <end position="80"/>
    </location>
</feature>
<dbReference type="EMBL" id="KR002567">
    <property type="protein sequence ID" value="AKP55340.1"/>
    <property type="molecule type" value="Genomic_DNA"/>
</dbReference>
<dbReference type="CTD" id="4508"/>
<dbReference type="GO" id="GO:0005743">
    <property type="term" value="C:mitochondrial inner membrane"/>
    <property type="evidence" value="ECO:0007669"/>
    <property type="project" value="UniProtKB-SubCell"/>
</dbReference>
<feature type="transmembrane region" description="Helical" evidence="12">
    <location>
        <begin position="12"/>
        <end position="30"/>
    </location>
</feature>
<evidence type="ECO:0000256" key="6">
    <source>
        <dbReference type="ARBA" id="ARBA00022781"/>
    </source>
</evidence>
<evidence type="ECO:0000256" key="8">
    <source>
        <dbReference type="ARBA" id="ARBA00023065"/>
    </source>
</evidence>
<evidence type="ECO:0000256" key="12">
    <source>
        <dbReference type="SAM" id="Phobius"/>
    </source>
</evidence>
<keyword evidence="10" id="KW-0066">ATP synthesis</keyword>
<name>A0A0U2DTP5_AEGDI</name>
<keyword evidence="5 12" id="KW-0812">Transmembrane</keyword>
<comment type="similarity">
    <text evidence="2">Belongs to the ATPase A chain family.</text>
</comment>
<dbReference type="AlphaFoldDB" id="A0A0U2DTP5"/>
<organism evidence="13">
    <name type="scientific">Aegista diversifamilia</name>
    <name type="common">Snail</name>
    <dbReference type="NCBI Taxonomy" id="1545397"/>
    <lineage>
        <taxon>Eukaryota</taxon>
        <taxon>Metazoa</taxon>
        <taxon>Spiralia</taxon>
        <taxon>Lophotrochozoa</taxon>
        <taxon>Mollusca</taxon>
        <taxon>Gastropoda</taxon>
        <taxon>Heterobranchia</taxon>
        <taxon>Euthyneura</taxon>
        <taxon>Panpulmonata</taxon>
        <taxon>Eupulmonata</taxon>
        <taxon>Stylommatophora</taxon>
        <taxon>Helicina</taxon>
        <taxon>Camaenoidea</taxon>
        <taxon>Camaenidae</taxon>
        <taxon>Bradybaeninae</taxon>
        <taxon>Aegista</taxon>
    </lineage>
</organism>
<dbReference type="GeneID" id="25076397"/>
<evidence type="ECO:0000256" key="7">
    <source>
        <dbReference type="ARBA" id="ARBA00022989"/>
    </source>
</evidence>
<feature type="transmembrane region" description="Helical" evidence="12">
    <location>
        <begin position="188"/>
        <end position="213"/>
    </location>
</feature>
<keyword evidence="9 12" id="KW-0472">Membrane</keyword>
<dbReference type="CDD" id="cd00310">
    <property type="entry name" value="ATP-synt_Fo_a_6"/>
    <property type="match status" value="1"/>
</dbReference>
<dbReference type="SUPFAM" id="SSF81336">
    <property type="entry name" value="F1F0 ATP synthase subunit A"/>
    <property type="match status" value="1"/>
</dbReference>
<keyword evidence="3" id="KW-0813">Transport</keyword>
<evidence type="ECO:0000256" key="3">
    <source>
        <dbReference type="ARBA" id="ARBA00022448"/>
    </source>
</evidence>
<accession>A0A0U2DTP5</accession>
<evidence type="ECO:0000256" key="2">
    <source>
        <dbReference type="ARBA" id="ARBA00006810"/>
    </source>
</evidence>
<evidence type="ECO:0000256" key="9">
    <source>
        <dbReference type="ARBA" id="ARBA00023136"/>
    </source>
</evidence>